<accession>A0A2X2DYE5</accession>
<proteinExistence type="predicted"/>
<dbReference type="EMBL" id="UAUE01000025">
    <property type="protein sequence ID" value="SPY99600.1"/>
    <property type="molecule type" value="Genomic_DNA"/>
</dbReference>
<evidence type="ECO:0000256" key="1">
    <source>
        <dbReference type="SAM" id="Phobius"/>
    </source>
</evidence>
<name>A0A2X2DYE5_PROMI</name>
<feature type="transmembrane region" description="Helical" evidence="1">
    <location>
        <begin position="20"/>
        <end position="40"/>
    </location>
</feature>
<dbReference type="AlphaFoldDB" id="A0A2X2DYE5"/>
<evidence type="ECO:0000313" key="3">
    <source>
        <dbReference type="Proteomes" id="UP000251485"/>
    </source>
</evidence>
<protein>
    <submittedName>
        <fullName evidence="2">Uncharacterized protein</fullName>
    </submittedName>
</protein>
<keyword evidence="1" id="KW-1133">Transmembrane helix</keyword>
<evidence type="ECO:0000313" key="2">
    <source>
        <dbReference type="EMBL" id="SPY99600.1"/>
    </source>
</evidence>
<dbReference type="Proteomes" id="UP000251485">
    <property type="component" value="Unassembled WGS sequence"/>
</dbReference>
<organism evidence="2 3">
    <name type="scientific">Proteus mirabilis</name>
    <dbReference type="NCBI Taxonomy" id="584"/>
    <lineage>
        <taxon>Bacteria</taxon>
        <taxon>Pseudomonadati</taxon>
        <taxon>Pseudomonadota</taxon>
        <taxon>Gammaproteobacteria</taxon>
        <taxon>Enterobacterales</taxon>
        <taxon>Morganellaceae</taxon>
        <taxon>Proteus</taxon>
    </lineage>
</organism>
<sequence length="60" mass="7213">MALARVHDQLHAKQLYNDMYLADIYYFLVFQLEYWFFFIIRTVPLSLKLKASPILPSVFI</sequence>
<keyword evidence="1" id="KW-0472">Membrane</keyword>
<gene>
    <name evidence="2" type="ORF">NCTC10975_03412</name>
</gene>
<keyword evidence="1" id="KW-0812">Transmembrane</keyword>
<reference evidence="2 3" key="1">
    <citation type="submission" date="2018-06" db="EMBL/GenBank/DDBJ databases">
        <authorList>
            <consortium name="Pathogen Informatics"/>
            <person name="Doyle S."/>
        </authorList>
    </citation>
    <scope>NUCLEOTIDE SEQUENCE [LARGE SCALE GENOMIC DNA]</scope>
    <source>
        <strain evidence="2 3">NCTC10975</strain>
    </source>
</reference>